<evidence type="ECO:0000256" key="10">
    <source>
        <dbReference type="RuleBase" id="RU000488"/>
    </source>
</evidence>
<evidence type="ECO:0000256" key="3">
    <source>
        <dbReference type="ARBA" id="ARBA00022448"/>
    </source>
</evidence>
<dbReference type="Gene3D" id="1.50.40.10">
    <property type="entry name" value="Mitochondrial carrier domain"/>
    <property type="match status" value="1"/>
</dbReference>
<keyword evidence="6" id="KW-1133">Transmembrane helix</keyword>
<dbReference type="InterPro" id="IPR013083">
    <property type="entry name" value="Znf_RING/FYVE/PHD"/>
</dbReference>
<dbReference type="InterPro" id="IPR023395">
    <property type="entry name" value="MCP_dom_sf"/>
</dbReference>
<keyword evidence="14" id="KW-1185">Reference proteome</keyword>
<dbReference type="Gene3D" id="3.30.40.10">
    <property type="entry name" value="Zinc/RING finger domain, C3HC4 (zinc finger)"/>
    <property type="match status" value="1"/>
</dbReference>
<comment type="subcellular location">
    <subcellularLocation>
        <location evidence="1">Mitochondrion membrane</location>
        <topology evidence="1">Multi-pass membrane protein</topology>
    </subcellularLocation>
</comment>
<feature type="coiled-coil region" evidence="11">
    <location>
        <begin position="112"/>
        <end position="181"/>
    </location>
</feature>
<feature type="repeat" description="Solcar" evidence="9">
    <location>
        <begin position="377"/>
        <end position="460"/>
    </location>
</feature>
<evidence type="ECO:0000256" key="2">
    <source>
        <dbReference type="ARBA" id="ARBA00006375"/>
    </source>
</evidence>
<feature type="repeat" description="Solcar" evidence="9">
    <location>
        <begin position="199"/>
        <end position="275"/>
    </location>
</feature>
<reference evidence="13 14" key="1">
    <citation type="journal article" date="2018" name="J. Allergy Clin. Immunol.">
        <title>High-quality assembly of Dermatophagoides pteronyssinus genome and transcriptome reveals a wide range of novel allergens.</title>
        <authorList>
            <person name="Liu X.Y."/>
            <person name="Yang K.Y."/>
            <person name="Wang M.Q."/>
            <person name="Kwok J.S."/>
            <person name="Zeng X."/>
            <person name="Yang Z."/>
            <person name="Xiao X.J."/>
            <person name="Lau C.P."/>
            <person name="Li Y."/>
            <person name="Huang Z.M."/>
            <person name="Ba J.G."/>
            <person name="Yim A.K."/>
            <person name="Ouyang C.Y."/>
            <person name="Ngai S.M."/>
            <person name="Chan T.F."/>
            <person name="Leung E.L."/>
            <person name="Liu L."/>
            <person name="Liu Z.G."/>
            <person name="Tsui S.K."/>
        </authorList>
    </citation>
    <scope>NUCLEOTIDE SEQUENCE [LARGE SCALE GENOMIC DNA]</scope>
    <source>
        <strain evidence="13">Derp</strain>
    </source>
</reference>
<evidence type="ECO:0000256" key="1">
    <source>
        <dbReference type="ARBA" id="ARBA00004225"/>
    </source>
</evidence>
<protein>
    <recommendedName>
        <fullName evidence="15">Mitochondrial basic amino acids transporter-like</fullName>
    </recommendedName>
</protein>
<comment type="caution">
    <text evidence="13">The sequence shown here is derived from an EMBL/GenBank/DDBJ whole genome shotgun (WGS) entry which is preliminary data.</text>
</comment>
<dbReference type="Proteomes" id="UP000887458">
    <property type="component" value="Unassembled WGS sequence"/>
</dbReference>
<evidence type="ECO:0008006" key="15">
    <source>
        <dbReference type="Google" id="ProtNLM"/>
    </source>
</evidence>
<comment type="similarity">
    <text evidence="2 10">Belongs to the mitochondrial carrier (TC 2.A.29) family.</text>
</comment>
<name>A0ABQ8JUK9_DERPT</name>
<evidence type="ECO:0000256" key="4">
    <source>
        <dbReference type="ARBA" id="ARBA00022692"/>
    </source>
</evidence>
<keyword evidence="7" id="KW-0496">Mitochondrion</keyword>
<dbReference type="InterPro" id="IPR002067">
    <property type="entry name" value="MCP"/>
</dbReference>
<dbReference type="EMBL" id="NJHN03000017">
    <property type="protein sequence ID" value="KAH9425922.1"/>
    <property type="molecule type" value="Genomic_DNA"/>
</dbReference>
<evidence type="ECO:0000256" key="9">
    <source>
        <dbReference type="PROSITE-ProRule" id="PRU00282"/>
    </source>
</evidence>
<evidence type="ECO:0000256" key="12">
    <source>
        <dbReference type="SAM" id="MobiDB-lite"/>
    </source>
</evidence>
<dbReference type="SUPFAM" id="SSF103506">
    <property type="entry name" value="Mitochondrial carrier"/>
    <property type="match status" value="1"/>
</dbReference>
<dbReference type="SUPFAM" id="SSF57850">
    <property type="entry name" value="RING/U-box"/>
    <property type="match status" value="1"/>
</dbReference>
<evidence type="ECO:0000313" key="13">
    <source>
        <dbReference type="EMBL" id="KAH9425922.1"/>
    </source>
</evidence>
<keyword evidence="5" id="KW-0677">Repeat</keyword>
<evidence type="ECO:0000313" key="14">
    <source>
        <dbReference type="Proteomes" id="UP000887458"/>
    </source>
</evidence>
<dbReference type="PRINTS" id="PR00926">
    <property type="entry name" value="MITOCARRIER"/>
</dbReference>
<dbReference type="InterPro" id="IPR050567">
    <property type="entry name" value="Mitochondrial_Carrier"/>
</dbReference>
<feature type="region of interest" description="Disordered" evidence="12">
    <location>
        <begin position="499"/>
        <end position="518"/>
    </location>
</feature>
<dbReference type="PANTHER" id="PTHR45624:SF61">
    <property type="entry name" value="MITOCHONDRIAL BASIC AMINO ACIDS TRANSPORTER"/>
    <property type="match status" value="1"/>
</dbReference>
<evidence type="ECO:0000256" key="11">
    <source>
        <dbReference type="SAM" id="Coils"/>
    </source>
</evidence>
<organism evidence="13 14">
    <name type="scientific">Dermatophagoides pteronyssinus</name>
    <name type="common">European house dust mite</name>
    <dbReference type="NCBI Taxonomy" id="6956"/>
    <lineage>
        <taxon>Eukaryota</taxon>
        <taxon>Metazoa</taxon>
        <taxon>Ecdysozoa</taxon>
        <taxon>Arthropoda</taxon>
        <taxon>Chelicerata</taxon>
        <taxon>Arachnida</taxon>
        <taxon>Acari</taxon>
        <taxon>Acariformes</taxon>
        <taxon>Sarcoptiformes</taxon>
        <taxon>Astigmata</taxon>
        <taxon>Psoroptidia</taxon>
        <taxon>Analgoidea</taxon>
        <taxon>Pyroglyphidae</taxon>
        <taxon>Dermatophagoidinae</taxon>
        <taxon>Dermatophagoides</taxon>
    </lineage>
</organism>
<reference evidence="13 14" key="2">
    <citation type="journal article" date="2022" name="Mol. Biol. Evol.">
        <title>Comparative Genomics Reveals Insights into the Divergent Evolution of Astigmatic Mites and Household Pest Adaptations.</title>
        <authorList>
            <person name="Xiong Q."/>
            <person name="Wan A.T."/>
            <person name="Liu X."/>
            <person name="Fung C.S."/>
            <person name="Xiao X."/>
            <person name="Malainual N."/>
            <person name="Hou J."/>
            <person name="Wang L."/>
            <person name="Wang M."/>
            <person name="Yang K.Y."/>
            <person name="Cui Y."/>
            <person name="Leung E.L."/>
            <person name="Nong W."/>
            <person name="Shin S.K."/>
            <person name="Au S.W."/>
            <person name="Jeong K.Y."/>
            <person name="Chew F.T."/>
            <person name="Hui J.H."/>
            <person name="Leung T.F."/>
            <person name="Tungtrongchitr A."/>
            <person name="Zhong N."/>
            <person name="Liu Z."/>
            <person name="Tsui S.K."/>
        </authorList>
    </citation>
    <scope>NUCLEOTIDE SEQUENCE [LARGE SCALE GENOMIC DNA]</scope>
    <source>
        <strain evidence="13">Derp</strain>
    </source>
</reference>
<evidence type="ECO:0000256" key="6">
    <source>
        <dbReference type="ARBA" id="ARBA00022989"/>
    </source>
</evidence>
<gene>
    <name evidence="13" type="ORF">DERP_005141</name>
</gene>
<feature type="repeat" description="Solcar" evidence="9">
    <location>
        <begin position="283"/>
        <end position="365"/>
    </location>
</feature>
<evidence type="ECO:0000256" key="8">
    <source>
        <dbReference type="ARBA" id="ARBA00023136"/>
    </source>
</evidence>
<accession>A0ABQ8JUK9</accession>
<evidence type="ECO:0000256" key="7">
    <source>
        <dbReference type="ARBA" id="ARBA00023128"/>
    </source>
</evidence>
<proteinExistence type="inferred from homology"/>
<keyword evidence="3 10" id="KW-0813">Transport</keyword>
<keyword evidence="11" id="KW-0175">Coiled coil</keyword>
<keyword evidence="4 9" id="KW-0812">Transmembrane</keyword>
<keyword evidence="8 9" id="KW-0472">Membrane</keyword>
<dbReference type="Pfam" id="PF00153">
    <property type="entry name" value="Mito_carr"/>
    <property type="match status" value="3"/>
</dbReference>
<dbReference type="InterPro" id="IPR018108">
    <property type="entry name" value="MCP_transmembrane"/>
</dbReference>
<sequence>MGFDQTRFESKITDEFLCPICLDVLNNPVYLPNCEHVYYPDKFQQPLRSFCNLLNRLKIRCQFNSCNEYIYLSDLKQHEQYCFHNPDNLNKEIQCSNCDLKIKITEQRHDCLKDLKSIIEKLNKINEQTKINLMEKTEQFKQQQKTIELLKKKNSDLEQMVKKLREEIQAKNDVLEMSNIQNIDPSHTNNSNHQQQQQQQISSILLNDCAAGVIIGHPFDTVKVIMQTSKQHISAMSVIRNCSISSLYQGIKAPLTGLAAINAVVFGVYGSVMRFCPGKSRKHDLMWSGLAGLCAGMTQSIISAPIELVKTRAQLNSITEWNCMKRILRYEGGLRGLYRGFGITIARDCPAFATYFFTYEWMMGNIQKNSTTKQEHPSTVDMLVAGGTAGALSWLVIYPLDVIKSRIQADNRYLSVSHCLRDTIDREGLNVLMRGCSPTLLRAFPANGATFVVVTWTLLAYEKYVNQSSSTNHLFRSSNSRNVDSATQEAATNVATVAAKSTTTTTNKSDKSPFIQES</sequence>
<evidence type="ECO:0000256" key="5">
    <source>
        <dbReference type="ARBA" id="ARBA00022737"/>
    </source>
</evidence>
<dbReference type="PANTHER" id="PTHR45624">
    <property type="entry name" value="MITOCHONDRIAL BASIC AMINO ACIDS TRANSPORTER-RELATED"/>
    <property type="match status" value="1"/>
</dbReference>
<dbReference type="PROSITE" id="PS50920">
    <property type="entry name" value="SOLCAR"/>
    <property type="match status" value="3"/>
</dbReference>